<evidence type="ECO:0000313" key="2">
    <source>
        <dbReference type="Proteomes" id="UP000428260"/>
    </source>
</evidence>
<dbReference type="AlphaFoldDB" id="A0A6I6K2L1"/>
<evidence type="ECO:0000313" key="1">
    <source>
        <dbReference type="EMBL" id="QGY44154.1"/>
    </source>
</evidence>
<dbReference type="RefSeq" id="WP_158865979.1">
    <property type="nucleotide sequence ID" value="NZ_CP046401.1"/>
</dbReference>
<dbReference type="EMBL" id="CP046401">
    <property type="protein sequence ID" value="QGY44154.1"/>
    <property type="molecule type" value="Genomic_DNA"/>
</dbReference>
<dbReference type="Proteomes" id="UP000428260">
    <property type="component" value="Chromosome"/>
</dbReference>
<accession>A0A6I6K2L1</accession>
<keyword evidence="2" id="KW-1185">Reference proteome</keyword>
<gene>
    <name evidence="1" type="ORF">GM418_10930</name>
</gene>
<protein>
    <submittedName>
        <fullName evidence="1">Uncharacterized protein</fullName>
    </submittedName>
</protein>
<sequence>MEQEQKEKISEYGLKIDLHSGELELFDVKETPIGWSFGQYVSHRTGSQQEMELLRRNLIQNNLKTLLRHG</sequence>
<organism evidence="1 2">
    <name type="scientific">Maribellus comscasis</name>
    <dbReference type="NCBI Taxonomy" id="2681766"/>
    <lineage>
        <taxon>Bacteria</taxon>
        <taxon>Pseudomonadati</taxon>
        <taxon>Bacteroidota</taxon>
        <taxon>Bacteroidia</taxon>
        <taxon>Marinilabiliales</taxon>
        <taxon>Prolixibacteraceae</taxon>
        <taxon>Maribellus</taxon>
    </lineage>
</organism>
<name>A0A6I6K2L1_9BACT</name>
<dbReference type="KEGG" id="mcos:GM418_10930"/>
<reference evidence="1 2" key="1">
    <citation type="submission" date="2019-11" db="EMBL/GenBank/DDBJ databases">
        <authorList>
            <person name="Zheng R.K."/>
            <person name="Sun C.M."/>
        </authorList>
    </citation>
    <scope>NUCLEOTIDE SEQUENCE [LARGE SCALE GENOMIC DNA]</scope>
    <source>
        <strain evidence="1 2">WC007</strain>
    </source>
</reference>
<proteinExistence type="predicted"/>